<dbReference type="GO" id="GO:0007095">
    <property type="term" value="P:mitotic G2 DNA damage checkpoint signaling"/>
    <property type="evidence" value="ECO:0007669"/>
    <property type="project" value="TreeGrafter"/>
</dbReference>
<dbReference type="InterPro" id="IPR000719">
    <property type="entry name" value="Prot_kinase_dom"/>
</dbReference>
<proteinExistence type="inferred from homology"/>
<dbReference type="GO" id="GO:0005737">
    <property type="term" value="C:cytoplasm"/>
    <property type="evidence" value="ECO:0007669"/>
    <property type="project" value="TreeGrafter"/>
</dbReference>
<organism evidence="12 13">
    <name type="scientific">Steccherinum ochraceum</name>
    <dbReference type="NCBI Taxonomy" id="92696"/>
    <lineage>
        <taxon>Eukaryota</taxon>
        <taxon>Fungi</taxon>
        <taxon>Dikarya</taxon>
        <taxon>Basidiomycota</taxon>
        <taxon>Agaricomycotina</taxon>
        <taxon>Agaricomycetes</taxon>
        <taxon>Polyporales</taxon>
        <taxon>Steccherinaceae</taxon>
        <taxon>Steccherinum</taxon>
    </lineage>
</organism>
<name>A0A4R0R3W1_9APHY</name>
<keyword evidence="4 9" id="KW-0547">Nucleotide-binding</keyword>
<evidence type="ECO:0000256" key="8">
    <source>
        <dbReference type="ARBA" id="ARBA00048679"/>
    </source>
</evidence>
<dbReference type="STRING" id="92696.A0A4R0R3W1"/>
<dbReference type="Gene3D" id="1.10.510.10">
    <property type="entry name" value="Transferase(Phosphotransferase) domain 1"/>
    <property type="match status" value="1"/>
</dbReference>
<keyword evidence="2 10" id="KW-0723">Serine/threonine-protein kinase</keyword>
<comment type="caution">
    <text evidence="12">The sequence shown here is derived from an EMBL/GenBank/DDBJ whole genome shotgun (WGS) entry which is preliminary data.</text>
</comment>
<evidence type="ECO:0000256" key="6">
    <source>
        <dbReference type="ARBA" id="ARBA00022840"/>
    </source>
</evidence>
<dbReference type="AlphaFoldDB" id="A0A4R0R3W1"/>
<dbReference type="PANTHER" id="PTHR43895:SF32">
    <property type="entry name" value="SERINE_THREONINE-PROTEIN KINASE CHK1"/>
    <property type="match status" value="1"/>
</dbReference>
<protein>
    <recommendedName>
        <fullName evidence="1">non-specific serine/threonine protein kinase</fullName>
        <ecNumber evidence="1">2.7.11.1</ecNumber>
    </recommendedName>
</protein>
<dbReference type="GO" id="GO:0005634">
    <property type="term" value="C:nucleus"/>
    <property type="evidence" value="ECO:0007669"/>
    <property type="project" value="TreeGrafter"/>
</dbReference>
<dbReference type="InterPro" id="IPR017441">
    <property type="entry name" value="Protein_kinase_ATP_BS"/>
</dbReference>
<evidence type="ECO:0000256" key="9">
    <source>
        <dbReference type="PROSITE-ProRule" id="PRU10141"/>
    </source>
</evidence>
<evidence type="ECO:0000256" key="1">
    <source>
        <dbReference type="ARBA" id="ARBA00012513"/>
    </source>
</evidence>
<evidence type="ECO:0000313" key="13">
    <source>
        <dbReference type="Proteomes" id="UP000292702"/>
    </source>
</evidence>
<comment type="catalytic activity">
    <reaction evidence="7">
        <text>L-threonyl-[protein] + ATP = O-phospho-L-threonyl-[protein] + ADP + H(+)</text>
        <dbReference type="Rhea" id="RHEA:46608"/>
        <dbReference type="Rhea" id="RHEA-COMP:11060"/>
        <dbReference type="Rhea" id="RHEA-COMP:11605"/>
        <dbReference type="ChEBI" id="CHEBI:15378"/>
        <dbReference type="ChEBI" id="CHEBI:30013"/>
        <dbReference type="ChEBI" id="CHEBI:30616"/>
        <dbReference type="ChEBI" id="CHEBI:61977"/>
        <dbReference type="ChEBI" id="CHEBI:456216"/>
        <dbReference type="EC" id="2.7.11.1"/>
    </reaction>
</comment>
<keyword evidence="3" id="KW-0808">Transferase</keyword>
<dbReference type="Proteomes" id="UP000292702">
    <property type="component" value="Unassembled WGS sequence"/>
</dbReference>
<feature type="binding site" evidence="9">
    <location>
        <position position="41"/>
    </location>
    <ligand>
        <name>ATP</name>
        <dbReference type="ChEBI" id="CHEBI:30616"/>
    </ligand>
</feature>
<keyword evidence="5 12" id="KW-0418">Kinase</keyword>
<dbReference type="EC" id="2.7.11.1" evidence="1"/>
<evidence type="ECO:0000256" key="10">
    <source>
        <dbReference type="RuleBase" id="RU000304"/>
    </source>
</evidence>
<dbReference type="SUPFAM" id="SSF56112">
    <property type="entry name" value="Protein kinase-like (PK-like)"/>
    <property type="match status" value="1"/>
</dbReference>
<dbReference type="PROSITE" id="PS50011">
    <property type="entry name" value="PROTEIN_KINASE_DOM"/>
    <property type="match status" value="1"/>
</dbReference>
<dbReference type="PANTHER" id="PTHR43895">
    <property type="entry name" value="CALCIUM/CALMODULIN-DEPENDENT PROTEIN KINASE KINASE-RELATED"/>
    <property type="match status" value="1"/>
</dbReference>
<evidence type="ECO:0000256" key="4">
    <source>
        <dbReference type="ARBA" id="ARBA00022741"/>
    </source>
</evidence>
<dbReference type="InterPro" id="IPR011009">
    <property type="entry name" value="Kinase-like_dom_sf"/>
</dbReference>
<comment type="similarity">
    <text evidence="10">Belongs to the protein kinase superfamily.</text>
</comment>
<dbReference type="OrthoDB" id="539158at2759"/>
<dbReference type="PROSITE" id="PS00107">
    <property type="entry name" value="PROTEIN_KINASE_ATP"/>
    <property type="match status" value="1"/>
</dbReference>
<dbReference type="PROSITE" id="PS00108">
    <property type="entry name" value="PROTEIN_KINASE_ST"/>
    <property type="match status" value="1"/>
</dbReference>
<dbReference type="Pfam" id="PF00069">
    <property type="entry name" value="Pkinase"/>
    <property type="match status" value="1"/>
</dbReference>
<comment type="catalytic activity">
    <reaction evidence="8">
        <text>L-seryl-[protein] + ATP = O-phospho-L-seryl-[protein] + ADP + H(+)</text>
        <dbReference type="Rhea" id="RHEA:17989"/>
        <dbReference type="Rhea" id="RHEA-COMP:9863"/>
        <dbReference type="Rhea" id="RHEA-COMP:11604"/>
        <dbReference type="ChEBI" id="CHEBI:15378"/>
        <dbReference type="ChEBI" id="CHEBI:29999"/>
        <dbReference type="ChEBI" id="CHEBI:30616"/>
        <dbReference type="ChEBI" id="CHEBI:83421"/>
        <dbReference type="ChEBI" id="CHEBI:456216"/>
        <dbReference type="EC" id="2.7.11.1"/>
    </reaction>
</comment>
<dbReference type="GO" id="GO:0004674">
    <property type="term" value="F:protein serine/threonine kinase activity"/>
    <property type="evidence" value="ECO:0007669"/>
    <property type="project" value="UniProtKB-KW"/>
</dbReference>
<evidence type="ECO:0000256" key="2">
    <source>
        <dbReference type="ARBA" id="ARBA00022527"/>
    </source>
</evidence>
<evidence type="ECO:0000256" key="3">
    <source>
        <dbReference type="ARBA" id="ARBA00022679"/>
    </source>
</evidence>
<dbReference type="GO" id="GO:0005524">
    <property type="term" value="F:ATP binding"/>
    <property type="evidence" value="ECO:0007669"/>
    <property type="project" value="UniProtKB-UniRule"/>
</dbReference>
<dbReference type="EMBL" id="RWJN01000417">
    <property type="protein sequence ID" value="TCD61931.1"/>
    <property type="molecule type" value="Genomic_DNA"/>
</dbReference>
<gene>
    <name evidence="12" type="primary">CHK1</name>
    <name evidence="12" type="ORF">EIP91_007699</name>
</gene>
<keyword evidence="13" id="KW-1185">Reference proteome</keyword>
<sequence>MSQLKFPKIVGYHIVERIGEGGFSTVYSAVNLEDHRSAACKVIALTSQTTAHDRKMFDKEIRVHSVLKHRNVLEFINASVIEPSKSGGYFPAIYMLLEIAAGGDLFDKIGMRIVPDVGIGEDIAQHYFTQLASGLSYIHNEGVCHRDLKPENILLDFAGNLKITDFGLCSVYKLKDQNKTRRLAERCGSLPYVAPELSGDAPYDAEPIDVWGIGVILFTMLAGNTPWDSPTSNSPEYDRYAKGKCFEDEPWNRFGNSVLSLLTGILATDPTRRMTLPEIFSHPWMMSPSQIAGKGQAVIAQRLTQNLRNAGYMEMASPDVLSGMNSNVDSDGDAIVQNGYQSQFTQNLQLFTQTQTGKRHTPHLTRFYASLPPEFLLPLLQDFFAESQIQTSAPKQIQSQQGICMWRMRAGGYDQRSLVFKGAVEVEPFEMNGMQGSYVVMVRNVGNPLSWRQLWKAAVTSKQLEPHILRKRG</sequence>
<evidence type="ECO:0000313" key="12">
    <source>
        <dbReference type="EMBL" id="TCD61931.1"/>
    </source>
</evidence>
<evidence type="ECO:0000256" key="7">
    <source>
        <dbReference type="ARBA" id="ARBA00047899"/>
    </source>
</evidence>
<dbReference type="SMART" id="SM00220">
    <property type="entry name" value="S_TKc"/>
    <property type="match status" value="1"/>
</dbReference>
<keyword evidence="6 9" id="KW-0067">ATP-binding</keyword>
<evidence type="ECO:0000259" key="11">
    <source>
        <dbReference type="PROSITE" id="PS50011"/>
    </source>
</evidence>
<feature type="domain" description="Protein kinase" evidence="11">
    <location>
        <begin position="12"/>
        <end position="285"/>
    </location>
</feature>
<evidence type="ECO:0000256" key="5">
    <source>
        <dbReference type="ARBA" id="ARBA00022777"/>
    </source>
</evidence>
<dbReference type="InterPro" id="IPR008271">
    <property type="entry name" value="Ser/Thr_kinase_AS"/>
</dbReference>
<reference evidence="12 13" key="1">
    <citation type="submission" date="2018-11" db="EMBL/GenBank/DDBJ databases">
        <title>Genome assembly of Steccherinum ochraceum LE-BIN_3174, the white-rot fungus of the Steccherinaceae family (The Residual Polyporoid clade, Polyporales, Basidiomycota).</title>
        <authorList>
            <person name="Fedorova T.V."/>
            <person name="Glazunova O.A."/>
            <person name="Landesman E.O."/>
            <person name="Moiseenko K.V."/>
            <person name="Psurtseva N.V."/>
            <person name="Savinova O.S."/>
            <person name="Shakhova N.V."/>
            <person name="Tyazhelova T.V."/>
            <person name="Vasina D.V."/>
        </authorList>
    </citation>
    <scope>NUCLEOTIDE SEQUENCE [LARGE SCALE GENOMIC DNA]</scope>
    <source>
        <strain evidence="12 13">LE-BIN_3174</strain>
    </source>
</reference>
<dbReference type="GO" id="GO:0035861">
    <property type="term" value="C:site of double-strand break"/>
    <property type="evidence" value="ECO:0007669"/>
    <property type="project" value="TreeGrafter"/>
</dbReference>
<dbReference type="FunFam" id="1.10.510.10:FF:000571">
    <property type="entry name" value="Maternal embryonic leucine zipper kinase"/>
    <property type="match status" value="1"/>
</dbReference>
<accession>A0A4R0R3W1</accession>